<evidence type="ECO:0000256" key="2">
    <source>
        <dbReference type="SAM" id="SignalP"/>
    </source>
</evidence>
<gene>
    <name evidence="3" type="ORF">SS50377_11868</name>
</gene>
<evidence type="ECO:0000256" key="1">
    <source>
        <dbReference type="SAM" id="MobiDB-lite"/>
    </source>
</evidence>
<dbReference type="AlphaFoldDB" id="V6LTN2"/>
<accession>V6LTN2</accession>
<evidence type="ECO:0000313" key="3">
    <source>
        <dbReference type="EMBL" id="EST48007.1"/>
    </source>
</evidence>
<dbReference type="EMBL" id="KI546012">
    <property type="protein sequence ID" value="EST48007.1"/>
    <property type="molecule type" value="Genomic_DNA"/>
</dbReference>
<sequence length="72" mass="8186">MSSALCSSNWWRSMTFAVVAALRSTSQQPLNLEPSRWRRWVMLTPRGREVAREEQPHLEAHADGGSCRSCRG</sequence>
<reference evidence="3" key="1">
    <citation type="journal article" date="2014" name="PLoS Genet.">
        <title>The Genome of Spironucleus salmonicida Highlights a Fish Pathogen Adapted to Fluctuating Environments.</title>
        <authorList>
            <person name="Xu F."/>
            <person name="Jerlstrom-Hultqvist J."/>
            <person name="Einarsson E."/>
            <person name="Astvaldsson A."/>
            <person name="Svard S.G."/>
            <person name="Andersson J.O."/>
        </authorList>
    </citation>
    <scope>NUCLEOTIDE SEQUENCE</scope>
</reference>
<protein>
    <submittedName>
        <fullName evidence="3">Signal peptide-containing protein</fullName>
    </submittedName>
</protein>
<proteinExistence type="predicted"/>
<keyword evidence="2" id="KW-0732">Signal</keyword>
<feature type="signal peptide" evidence="2">
    <location>
        <begin position="1"/>
        <end position="21"/>
    </location>
</feature>
<feature type="compositionally biased region" description="Basic and acidic residues" evidence="1">
    <location>
        <begin position="51"/>
        <end position="62"/>
    </location>
</feature>
<feature type="region of interest" description="Disordered" evidence="1">
    <location>
        <begin position="51"/>
        <end position="72"/>
    </location>
</feature>
<name>V6LTN2_9EUKA</name>
<organism evidence="3">
    <name type="scientific">Spironucleus salmonicida</name>
    <dbReference type="NCBI Taxonomy" id="348837"/>
    <lineage>
        <taxon>Eukaryota</taxon>
        <taxon>Metamonada</taxon>
        <taxon>Diplomonadida</taxon>
        <taxon>Hexamitidae</taxon>
        <taxon>Hexamitinae</taxon>
        <taxon>Spironucleus</taxon>
    </lineage>
</organism>
<feature type="chain" id="PRO_5004749217" evidence="2">
    <location>
        <begin position="22"/>
        <end position="72"/>
    </location>
</feature>